<dbReference type="NCBIfam" id="TIGR04474">
    <property type="entry name" value="tcm_partner"/>
    <property type="match status" value="1"/>
</dbReference>
<evidence type="ECO:0000313" key="3">
    <source>
        <dbReference type="Proteomes" id="UP001204621"/>
    </source>
</evidence>
<protein>
    <submittedName>
        <fullName evidence="2">Three-Cys-motif partner protein TcmP</fullName>
    </submittedName>
</protein>
<reference evidence="2 3" key="1">
    <citation type="submission" date="2022-08" db="EMBL/GenBank/DDBJ databases">
        <title>Reclassification of Massilia species as members of the genera Telluria, Duganella, Pseudoduganella, Mokoshia gen. nov. and Zemynaea gen. nov. using orthogonal and non-orthogonal genome-based approaches.</title>
        <authorList>
            <person name="Bowman J.P."/>
        </authorList>
    </citation>
    <scope>NUCLEOTIDE SEQUENCE [LARGE SCALE GENOMIC DNA]</scope>
    <source>
        <strain evidence="2 3">JCM 31606</strain>
    </source>
</reference>
<dbReference type="RefSeq" id="WP_258813972.1">
    <property type="nucleotide sequence ID" value="NZ_JANUGU010000010.1"/>
</dbReference>
<feature type="domain" description="GMT-like wHTH" evidence="1">
    <location>
        <begin position="308"/>
        <end position="394"/>
    </location>
</feature>
<evidence type="ECO:0000313" key="2">
    <source>
        <dbReference type="EMBL" id="MCS0660774.1"/>
    </source>
</evidence>
<comment type="caution">
    <text evidence="2">The sequence shown here is derived from an EMBL/GenBank/DDBJ whole genome shotgun (WGS) entry which is preliminary data.</text>
</comment>
<keyword evidence="3" id="KW-1185">Reference proteome</keyword>
<evidence type="ECO:0000259" key="1">
    <source>
        <dbReference type="Pfam" id="PF22560"/>
    </source>
</evidence>
<dbReference type="Proteomes" id="UP001204621">
    <property type="component" value="Unassembled WGS sequence"/>
</dbReference>
<dbReference type="EMBL" id="JANUGU010000010">
    <property type="protein sequence ID" value="MCS0660774.1"/>
    <property type="molecule type" value="Genomic_DNA"/>
</dbReference>
<sequence length="420" mass="48146">MQSQYTWEHGPAAIAQHSIAKHRILQAYLARYFQVLIGGRRDEFKLTLVDGFAGGGLYYHEDTKEIVRGSPLIFLDAAREAEYIVNRDRIHPVRFDLSYFFIESNRAAHQHLLKVLTEYQHGHRIGQDIFVQRADFLNEAKAIIEFIAKKSPRNGRSIFALDQFGYNAVPTSVIREILHSLPGAEVILTFGVDSLLNYANEQNFANSLRKIGIPTLLSGKTIREIKESDKDWRLFIQSSLYQSLVRQCGAKHFTPFFIRNKQGHGDYWLIHLSQHHRARDVMTDVHWQNQNYFIHYAGAGLDMFNLLGYDPRFDHQHAKQGVLGFEFDGPAREKSTRALMEQIPKIVFAHDEGVTYESLYVSTCNESPATSEIYQEAIERLLGHGTVEVLGSAGERRRSARQIRAGDRIVPPLQRTLFTF</sequence>
<accession>A0ABT2D3F0</accession>
<dbReference type="InterPro" id="IPR031009">
    <property type="entry name" value="Tcm_partner"/>
</dbReference>
<name>A0ABT2D3F0_9BURK</name>
<gene>
    <name evidence="2" type="ORF">NX778_22130</name>
</gene>
<proteinExistence type="predicted"/>
<organism evidence="2 3">
    <name type="scientific">Massilia terrae</name>
    <dbReference type="NCBI Taxonomy" id="1811224"/>
    <lineage>
        <taxon>Bacteria</taxon>
        <taxon>Pseudomonadati</taxon>
        <taxon>Pseudomonadota</taxon>
        <taxon>Betaproteobacteria</taxon>
        <taxon>Burkholderiales</taxon>
        <taxon>Oxalobacteraceae</taxon>
        <taxon>Telluria group</taxon>
        <taxon>Massilia</taxon>
    </lineage>
</organism>
<dbReference type="Pfam" id="PF22560">
    <property type="entry name" value="GMT-wHTH"/>
    <property type="match status" value="1"/>
</dbReference>
<dbReference type="InterPro" id="IPR054339">
    <property type="entry name" value="GMT_wHTH"/>
</dbReference>